<dbReference type="OrthoDB" id="7943907at2"/>
<keyword evidence="6" id="KW-0479">Metal-binding</keyword>
<keyword evidence="13" id="KW-0325">Glycoprotein</keyword>
<evidence type="ECO:0000256" key="11">
    <source>
        <dbReference type="ARBA" id="ARBA00023136"/>
    </source>
</evidence>
<dbReference type="GO" id="GO:0030158">
    <property type="term" value="F:protein xylosyltransferase activity"/>
    <property type="evidence" value="ECO:0007669"/>
    <property type="project" value="InterPro"/>
</dbReference>
<keyword evidence="9" id="KW-1133">Transmembrane helix</keyword>
<evidence type="ECO:0000256" key="12">
    <source>
        <dbReference type="ARBA" id="ARBA00023157"/>
    </source>
</evidence>
<comment type="caution">
    <text evidence="15">The sequence shown here is derived from an EMBL/GenBank/DDBJ whole genome shotgun (WGS) entry which is preliminary data.</text>
</comment>
<dbReference type="Pfam" id="PF02485">
    <property type="entry name" value="Branch"/>
    <property type="match status" value="1"/>
</dbReference>
<keyword evidence="12" id="KW-1015">Disulfide bond</keyword>
<evidence type="ECO:0000256" key="10">
    <source>
        <dbReference type="ARBA" id="ARBA00023034"/>
    </source>
</evidence>
<dbReference type="Proteomes" id="UP000028411">
    <property type="component" value="Unassembled WGS sequence"/>
</dbReference>
<evidence type="ECO:0000256" key="5">
    <source>
        <dbReference type="ARBA" id="ARBA00022692"/>
    </source>
</evidence>
<keyword evidence="10" id="KW-0333">Golgi apparatus</keyword>
<sequence length="311" mass="35890">MIAYFLLVHRFPEQFKRMFQAIYAPGNIYLIHIDRNSGKALAQELEAFLAPYQGVEILPARRVLWGGYSLVEAELRGMRRLLEMDAGWTHFINLSGQDFPLKSQGYIRDYLSAHPNTQFMRCADQLAIRPDTMNRVSHLFIEVFRRIFRTRIARAFPRGATPFIGTQWKVVSRRFCEFACHDPLTARFKRFYKRSFIADEGFFQTLLMNGFPQGDVVDDDLRTIDWVPDGDIKLRPRTFTRRDATRLTLSPDLFARKFDMNEDREIFDLLEHHLASSAASNFNPLGDRCVVERGMTIARTSSGMGDSVSAG</sequence>
<evidence type="ECO:0000256" key="13">
    <source>
        <dbReference type="ARBA" id="ARBA00023180"/>
    </source>
</evidence>
<keyword evidence="5" id="KW-0812">Transmembrane</keyword>
<keyword evidence="8" id="KW-0735">Signal-anchor</keyword>
<dbReference type="GO" id="GO:0016020">
    <property type="term" value="C:membrane"/>
    <property type="evidence" value="ECO:0007669"/>
    <property type="project" value="InterPro"/>
</dbReference>
<evidence type="ECO:0000256" key="6">
    <source>
        <dbReference type="ARBA" id="ARBA00022723"/>
    </source>
</evidence>
<dbReference type="InterPro" id="IPR043538">
    <property type="entry name" value="XYLT"/>
</dbReference>
<dbReference type="GO" id="GO:0015012">
    <property type="term" value="P:heparan sulfate proteoglycan biosynthetic process"/>
    <property type="evidence" value="ECO:0007669"/>
    <property type="project" value="TreeGrafter"/>
</dbReference>
<dbReference type="PANTHER" id="PTHR46025:SF3">
    <property type="entry name" value="XYLOSYLTRANSFERASE OXT"/>
    <property type="match status" value="1"/>
</dbReference>
<keyword evidence="7" id="KW-0256">Endoplasmic reticulum</keyword>
<evidence type="ECO:0000256" key="7">
    <source>
        <dbReference type="ARBA" id="ARBA00022824"/>
    </source>
</evidence>
<evidence type="ECO:0000256" key="8">
    <source>
        <dbReference type="ARBA" id="ARBA00022968"/>
    </source>
</evidence>
<evidence type="ECO:0000256" key="3">
    <source>
        <dbReference type="ARBA" id="ARBA00022676"/>
    </source>
</evidence>
<keyword evidence="11" id="KW-0472">Membrane</keyword>
<evidence type="ECO:0000256" key="14">
    <source>
        <dbReference type="ARBA" id="ARBA00042865"/>
    </source>
</evidence>
<comment type="subcellular location">
    <subcellularLocation>
        <location evidence="2">Endoplasmic reticulum membrane</location>
        <topology evidence="2">Single-pass type II membrane protein</topology>
    </subcellularLocation>
    <subcellularLocation>
        <location evidence="1">Golgi apparatus membrane</location>
        <topology evidence="1">Single-pass type II membrane protein</topology>
    </subcellularLocation>
</comment>
<evidence type="ECO:0000313" key="16">
    <source>
        <dbReference type="Proteomes" id="UP000028411"/>
    </source>
</evidence>
<dbReference type="InterPro" id="IPR003406">
    <property type="entry name" value="Glyco_trans_14"/>
</dbReference>
<organism evidence="15 16">
    <name type="scientific">Sphingobium chlorophenolicum</name>
    <dbReference type="NCBI Taxonomy" id="46429"/>
    <lineage>
        <taxon>Bacteria</taxon>
        <taxon>Pseudomonadati</taxon>
        <taxon>Pseudomonadota</taxon>
        <taxon>Alphaproteobacteria</taxon>
        <taxon>Sphingomonadales</taxon>
        <taxon>Sphingomonadaceae</taxon>
        <taxon>Sphingobium</taxon>
    </lineage>
</organism>
<dbReference type="eggNOG" id="COG0463">
    <property type="taxonomic scope" value="Bacteria"/>
</dbReference>
<evidence type="ECO:0000256" key="4">
    <source>
        <dbReference type="ARBA" id="ARBA00022679"/>
    </source>
</evidence>
<proteinExistence type="predicted"/>
<protein>
    <recommendedName>
        <fullName evidence="14">Peptide O-xylosyltransferase</fullName>
    </recommendedName>
</protein>
<gene>
    <name evidence="15" type="ORF">BV95_04369</name>
</gene>
<dbReference type="GO" id="GO:0050650">
    <property type="term" value="P:chondroitin sulfate proteoglycan biosynthetic process"/>
    <property type="evidence" value="ECO:0007669"/>
    <property type="project" value="TreeGrafter"/>
</dbReference>
<dbReference type="EMBL" id="JFHR01000091">
    <property type="protein sequence ID" value="KEQ51367.1"/>
    <property type="molecule type" value="Genomic_DNA"/>
</dbReference>
<name>A0A081R844_SPHCR</name>
<evidence type="ECO:0000256" key="2">
    <source>
        <dbReference type="ARBA" id="ARBA00004648"/>
    </source>
</evidence>
<evidence type="ECO:0000256" key="9">
    <source>
        <dbReference type="ARBA" id="ARBA00022989"/>
    </source>
</evidence>
<evidence type="ECO:0000256" key="1">
    <source>
        <dbReference type="ARBA" id="ARBA00004323"/>
    </source>
</evidence>
<dbReference type="PANTHER" id="PTHR46025">
    <property type="entry name" value="XYLOSYLTRANSFERASE OXT"/>
    <property type="match status" value="1"/>
</dbReference>
<evidence type="ECO:0000313" key="15">
    <source>
        <dbReference type="EMBL" id="KEQ51367.1"/>
    </source>
</evidence>
<keyword evidence="4 15" id="KW-0808">Transferase</keyword>
<reference evidence="15 16" key="1">
    <citation type="submission" date="2014-02" db="EMBL/GenBank/DDBJ databases">
        <title>Whole genome sequence of Sphingobium chlorophenolicum NBRC 16172.</title>
        <authorList>
            <person name="Gan H.M."/>
            <person name="Gan H.Y."/>
            <person name="Chew T.H."/>
            <person name="Savka M.A."/>
        </authorList>
    </citation>
    <scope>NUCLEOTIDE SEQUENCE [LARGE SCALE GENOMIC DNA]</scope>
    <source>
        <strain evidence="15 16">NBRC 16172</strain>
    </source>
</reference>
<dbReference type="PATRIC" id="fig|46429.4.peg.4355"/>
<accession>A0A081R844</accession>
<dbReference type="AlphaFoldDB" id="A0A081R844"/>
<dbReference type="GO" id="GO:0046872">
    <property type="term" value="F:metal ion binding"/>
    <property type="evidence" value="ECO:0007669"/>
    <property type="project" value="UniProtKB-KW"/>
</dbReference>
<dbReference type="RefSeq" id="WP_081873487.1">
    <property type="nucleotide sequence ID" value="NZ_JFHR01000091.1"/>
</dbReference>
<keyword evidence="3" id="KW-0328">Glycosyltransferase</keyword>